<evidence type="ECO:0000313" key="1">
    <source>
        <dbReference type="EMBL" id="DAE18221.1"/>
    </source>
</evidence>
<dbReference type="EMBL" id="BK015652">
    <property type="protein sequence ID" value="DAE18221.1"/>
    <property type="molecule type" value="Genomic_DNA"/>
</dbReference>
<sequence>MKKIPINEDKLEIYRKLEENDLYDGLRVGMIRKLLVGLGIRVSGSTVAHSDDLRELLKNTVKRVLYREELLRLGIDGRRVNKEIDERVRMDKS</sequence>
<protein>
    <submittedName>
        <fullName evidence="1">Uncharacterized protein</fullName>
    </submittedName>
</protein>
<accession>A0A8S5QHI9</accession>
<reference evidence="1" key="1">
    <citation type="journal article" date="2021" name="Proc. Natl. Acad. Sci. U.S.A.">
        <title>A Catalog of Tens of Thousands of Viruses from Human Metagenomes Reveals Hidden Associations with Chronic Diseases.</title>
        <authorList>
            <person name="Tisza M.J."/>
            <person name="Buck C.B."/>
        </authorList>
    </citation>
    <scope>NUCLEOTIDE SEQUENCE</scope>
    <source>
        <strain evidence="1">CtdNl2</strain>
    </source>
</reference>
<proteinExistence type="predicted"/>
<name>A0A8S5QHI9_9CAUD</name>
<organism evidence="1">
    <name type="scientific">Myoviridae sp. ctdNl2</name>
    <dbReference type="NCBI Taxonomy" id="2825140"/>
    <lineage>
        <taxon>Viruses</taxon>
        <taxon>Duplodnaviria</taxon>
        <taxon>Heunggongvirae</taxon>
        <taxon>Uroviricota</taxon>
        <taxon>Caudoviricetes</taxon>
    </lineage>
</organism>